<gene>
    <name evidence="1" type="ORF">K05K4_18160</name>
</gene>
<dbReference type="InterPro" id="IPR007553">
    <property type="entry name" value="2-thiour_desulf"/>
</dbReference>
<evidence type="ECO:0008006" key="2">
    <source>
        <dbReference type="Google" id="ProtNLM"/>
    </source>
</evidence>
<name>A0A1W6U6N2_VIBAL</name>
<evidence type="ECO:0000313" key="1">
    <source>
        <dbReference type="EMBL" id="ARP18650.1"/>
    </source>
</evidence>
<dbReference type="EMBL" id="CP017902">
    <property type="protein sequence ID" value="ARP18650.1"/>
    <property type="molecule type" value="Genomic_DNA"/>
</dbReference>
<protein>
    <recommendedName>
        <fullName evidence="2">DUF523 domain-containing protein</fullName>
    </recommendedName>
</protein>
<proteinExistence type="predicted"/>
<sequence>MVKVLVSSCLVGNNVRYNASCLSIPEPELLWLKSYTELVIFCPEVSAGLPIPRAPAEIITGKGVDVLDGLANVVGNDGIDVTEQFVSGAEKALELCKNQQIKYAILAEGSPSCGSSKIYDGTFNGIKIDGSGVATALLERNGIKVYSQHTIAKLREALEKHS</sequence>
<dbReference type="RefSeq" id="WP_054730711.1">
    <property type="nucleotide sequence ID" value="NZ_CP017889.1"/>
</dbReference>
<dbReference type="Pfam" id="PF04463">
    <property type="entry name" value="2-thiour_desulf"/>
    <property type="match status" value="1"/>
</dbReference>
<dbReference type="PANTHER" id="PTHR30087">
    <property type="entry name" value="INNER MEMBRANE PROTEIN"/>
    <property type="match status" value="1"/>
</dbReference>
<reference evidence="1" key="1">
    <citation type="submission" date="2016-10" db="EMBL/GenBank/DDBJ databases">
        <title>The High Quality Genome of Vibrio alginolyticus K01M1.</title>
        <authorList>
            <person name="Wendling C."/>
            <person name="Chibani C.M."/>
            <person name="Hertel R."/>
            <person name="Sproer C."/>
            <person name="Bunk B."/>
            <person name="Overmann J."/>
            <person name="Roth O."/>
            <person name="Liesegang H."/>
        </authorList>
    </citation>
    <scope>NUCLEOTIDE SEQUENCE</scope>
    <source>
        <strain evidence="1">K05K4</strain>
    </source>
</reference>
<accession>A0A1W6U6N2</accession>
<dbReference type="PANTHER" id="PTHR30087:SF1">
    <property type="entry name" value="HYPOTHETICAL CYTOSOLIC PROTEIN"/>
    <property type="match status" value="1"/>
</dbReference>
<organism evidence="1">
    <name type="scientific">Vibrio alginolyticus</name>
    <dbReference type="NCBI Taxonomy" id="663"/>
    <lineage>
        <taxon>Bacteria</taxon>
        <taxon>Pseudomonadati</taxon>
        <taxon>Pseudomonadota</taxon>
        <taxon>Gammaproteobacteria</taxon>
        <taxon>Vibrionales</taxon>
        <taxon>Vibrionaceae</taxon>
        <taxon>Vibrio</taxon>
    </lineage>
</organism>
<dbReference type="AlphaFoldDB" id="A0A1W6U6N2"/>